<feature type="domain" description="Potassium channel" evidence="11">
    <location>
        <begin position="227"/>
        <end position="296"/>
    </location>
</feature>
<evidence type="ECO:0000256" key="5">
    <source>
        <dbReference type="ARBA" id="ARBA00023065"/>
    </source>
</evidence>
<evidence type="ECO:0000256" key="10">
    <source>
        <dbReference type="SAM" id="Phobius"/>
    </source>
</evidence>
<feature type="compositionally biased region" description="Basic and acidic residues" evidence="9">
    <location>
        <begin position="854"/>
        <end position="868"/>
    </location>
</feature>
<evidence type="ECO:0000313" key="12">
    <source>
        <dbReference type="EMBL" id="KLT46286.1"/>
    </source>
</evidence>
<feature type="transmembrane region" description="Helical" evidence="10">
    <location>
        <begin position="405"/>
        <end position="431"/>
    </location>
</feature>
<feature type="region of interest" description="Disordered" evidence="9">
    <location>
        <begin position="975"/>
        <end position="1170"/>
    </location>
</feature>
<feature type="compositionally biased region" description="Basic and acidic residues" evidence="9">
    <location>
        <begin position="1032"/>
        <end position="1045"/>
    </location>
</feature>
<protein>
    <recommendedName>
        <fullName evidence="11">Potassium channel domain-containing protein</fullName>
    </recommendedName>
</protein>
<feature type="domain" description="Potassium channel" evidence="11">
    <location>
        <begin position="359"/>
        <end position="426"/>
    </location>
</feature>
<gene>
    <name evidence="12" type="ORF">CC85DRAFT_59278</name>
</gene>
<feature type="transmembrane region" description="Helical" evidence="10">
    <location>
        <begin position="218"/>
        <end position="236"/>
    </location>
</feature>
<feature type="compositionally biased region" description="Basic and acidic residues" evidence="9">
    <location>
        <begin position="1077"/>
        <end position="1147"/>
    </location>
</feature>
<feature type="region of interest" description="Disordered" evidence="9">
    <location>
        <begin position="740"/>
        <end position="927"/>
    </location>
</feature>
<evidence type="ECO:0000256" key="4">
    <source>
        <dbReference type="ARBA" id="ARBA00022989"/>
    </source>
</evidence>
<comment type="subcellular location">
    <subcellularLocation>
        <location evidence="1">Membrane</location>
        <topology evidence="1">Multi-pass membrane protein</topology>
    </subcellularLocation>
</comment>
<keyword evidence="2 8" id="KW-0813">Transport</keyword>
<reference evidence="12 13" key="1">
    <citation type="submission" date="2015-03" db="EMBL/GenBank/DDBJ databases">
        <title>Genomics and transcriptomics of the oil-accumulating basidiomycete yeast T. oleaginosus allow insights into substrate utilization and the diverse evolutionary trajectories of mating systems in fungi.</title>
        <authorList>
            <consortium name="DOE Joint Genome Institute"/>
            <person name="Kourist R."/>
            <person name="Kracht O."/>
            <person name="Bracharz F."/>
            <person name="Lipzen A."/>
            <person name="Nolan M."/>
            <person name="Ohm R."/>
            <person name="Grigoriev I."/>
            <person name="Sun S."/>
            <person name="Heitman J."/>
            <person name="Bruck T."/>
            <person name="Nowrousian M."/>
        </authorList>
    </citation>
    <scope>NUCLEOTIDE SEQUENCE [LARGE SCALE GENOMIC DNA]</scope>
    <source>
        <strain evidence="12 13">IBC0246</strain>
    </source>
</reference>
<evidence type="ECO:0000259" key="11">
    <source>
        <dbReference type="Pfam" id="PF07885"/>
    </source>
</evidence>
<evidence type="ECO:0000256" key="1">
    <source>
        <dbReference type="ARBA" id="ARBA00004141"/>
    </source>
</evidence>
<feature type="region of interest" description="Disordered" evidence="9">
    <location>
        <begin position="1"/>
        <end position="38"/>
    </location>
</feature>
<evidence type="ECO:0000256" key="8">
    <source>
        <dbReference type="RuleBase" id="RU003857"/>
    </source>
</evidence>
<feature type="transmembrane region" description="Helical" evidence="10">
    <location>
        <begin position="69"/>
        <end position="88"/>
    </location>
</feature>
<dbReference type="PANTHER" id="PTHR11003">
    <property type="entry name" value="POTASSIUM CHANNEL, SUBFAMILY K"/>
    <property type="match status" value="1"/>
</dbReference>
<feature type="transmembrane region" description="Helical" evidence="10">
    <location>
        <begin position="275"/>
        <end position="296"/>
    </location>
</feature>
<feature type="transmembrane region" description="Helical" evidence="10">
    <location>
        <begin position="175"/>
        <end position="198"/>
    </location>
</feature>
<feature type="transmembrane region" description="Helical" evidence="10">
    <location>
        <begin position="374"/>
        <end position="393"/>
    </location>
</feature>
<accession>A0A0J0XZ18</accession>
<comment type="similarity">
    <text evidence="8">Belongs to the two pore domain potassium channel (TC 1.A.1.8) family.</text>
</comment>
<keyword evidence="5 8" id="KW-0406">Ion transport</keyword>
<dbReference type="Gene3D" id="1.10.287.70">
    <property type="match status" value="2"/>
</dbReference>
<dbReference type="PANTHER" id="PTHR11003:SF291">
    <property type="entry name" value="IP11374P"/>
    <property type="match status" value="1"/>
</dbReference>
<dbReference type="InterPro" id="IPR013099">
    <property type="entry name" value="K_chnl_dom"/>
</dbReference>
<sequence>MKEKPASINHNDVVTTPTSPATPVSVVQPDNASTRTITGSTTPRSWELFQQFIESVPVTTADFRNFARFAPLVSAILAPVSTLFDIPALTQHWFYDHGEPVKDPKACLALSGIGLAFNVVGNVLLVLRFSSPHRRSKAVSYSLYCWVAKTIIAIVNIAYFGAWRNKNPDYTFDQAFWAGVVSVIIAGIISTCLFLHYVFAYKHDHAESPKLLVTGRKFMLSITGLFVLIGFQALAFSRLEGWKYFDGIYFSMQTTLTVGYGDLSPTTTWGKILCFPFAVLTIAQLANQVSIIIDFIKDRATTRRDQWRKRYSIAMHRAALQVKPYGTLIDEICLIHQIELHQQSLIQLYDLIWSFSGLIVFYVVGAACFNAMEYWGYGNAIYAVVILSTSIGFGDYAPTSAGGRVFWVIYALMCVPIITSFATNTVTGIMYTISEHKYQQSGFRLARDEDPEAFAPHSHFILKNHEKWDGARKRYQAKLALRKKALSQGVELSRQQEQLITRLLQDPTTHDVVVEALGGVDKTELEKYRDLIGADAPENSSEGTRVSESPQPTRTSEGNDGGMKPDESVKPKLQIDTFTDKAGHTSDTDDLMPDKPEAGIEFKLCKALIDRVSHLEAQSRQMLVDTMDENLARTVLLADRNLQVRDALHLYDFGIDLQGNYRAEAERAWKEAVAKHGLGDASTADQDDMLARVRRYRDTFAEILVLSSTLLQLQGDDLKRFERWRTGDLHHAVKVGKAVKGAIKGVKNRPQYKQHRKKRLRHHRHREDHASEILSESEAEIERDLCPPGEAEPRHHHRRRRQNSSSPRRSTTPMSNGEAPKPSSPTRTRAPEVHEGEPGPHENARVALGSSNPHEPHPHAEHMWHTEPCDEPDASRSSSPEPTSARPPPRRLTSTPVTPPPEPRSPFSAHPATSPTTHWRKPGKKEKRFVDVMARSVLKAADREATQAREGWMDWLADKAYDVISDAGHRVHVRHHRSASGRMGWTVRGQSEESGGESEGRGRDPRPAGQSADREHEGRDEREENESESEEERPRMRGGGERERAGGGSAAWVGGAGEGGGEESARVRAKEKRKRRLAQEARRSERRDRERDVRADSSDEERQKDSHGRQRMTLREHVADVVHEAKERHAENKSIKAEQAMRYDAMRAPDPNTVPLREAVEPPVTASSVA</sequence>
<dbReference type="GeneID" id="28987888"/>
<feature type="compositionally biased region" description="Polar residues" evidence="9">
    <location>
        <begin position="538"/>
        <end position="558"/>
    </location>
</feature>
<evidence type="ECO:0000256" key="9">
    <source>
        <dbReference type="SAM" id="MobiDB-lite"/>
    </source>
</evidence>
<feature type="region of interest" description="Disordered" evidence="9">
    <location>
        <begin position="533"/>
        <end position="571"/>
    </location>
</feature>
<keyword evidence="6 10" id="KW-0472">Membrane</keyword>
<evidence type="ECO:0000256" key="2">
    <source>
        <dbReference type="ARBA" id="ARBA00022448"/>
    </source>
</evidence>
<evidence type="ECO:0000313" key="13">
    <source>
        <dbReference type="Proteomes" id="UP000053611"/>
    </source>
</evidence>
<dbReference type="GO" id="GO:0022841">
    <property type="term" value="F:potassium ion leak channel activity"/>
    <property type="evidence" value="ECO:0007669"/>
    <property type="project" value="TreeGrafter"/>
</dbReference>
<keyword evidence="4 10" id="KW-1133">Transmembrane helix</keyword>
<feature type="compositionally biased region" description="Basic residues" evidence="9">
    <location>
        <begin position="918"/>
        <end position="927"/>
    </location>
</feature>
<feature type="transmembrane region" description="Helical" evidence="10">
    <location>
        <begin position="108"/>
        <end position="129"/>
    </location>
</feature>
<dbReference type="STRING" id="879819.A0A0J0XZ18"/>
<feature type="compositionally biased region" description="Basic residues" evidence="9">
    <location>
        <begin position="746"/>
        <end position="766"/>
    </location>
</feature>
<dbReference type="Pfam" id="PF07885">
    <property type="entry name" value="Ion_trans_2"/>
    <property type="match status" value="2"/>
</dbReference>
<dbReference type="PRINTS" id="PR01333">
    <property type="entry name" value="2POREKCHANEL"/>
</dbReference>
<dbReference type="RefSeq" id="XP_018282777.1">
    <property type="nucleotide sequence ID" value="XM_018427285.1"/>
</dbReference>
<dbReference type="SUPFAM" id="SSF81324">
    <property type="entry name" value="Voltage-gated potassium channels"/>
    <property type="match status" value="2"/>
</dbReference>
<dbReference type="Proteomes" id="UP000053611">
    <property type="component" value="Unassembled WGS sequence"/>
</dbReference>
<dbReference type="EMBL" id="KQ087178">
    <property type="protein sequence ID" value="KLT46286.1"/>
    <property type="molecule type" value="Genomic_DNA"/>
</dbReference>
<keyword evidence="13" id="KW-1185">Reference proteome</keyword>
<evidence type="ECO:0000256" key="7">
    <source>
        <dbReference type="ARBA" id="ARBA00023303"/>
    </source>
</evidence>
<feature type="compositionally biased region" description="Gly residues" evidence="9">
    <location>
        <begin position="1046"/>
        <end position="1059"/>
    </location>
</feature>
<dbReference type="InterPro" id="IPR003280">
    <property type="entry name" value="2pore_dom_K_chnl"/>
</dbReference>
<dbReference type="GO" id="GO:0015271">
    <property type="term" value="F:outward rectifier potassium channel activity"/>
    <property type="evidence" value="ECO:0007669"/>
    <property type="project" value="TreeGrafter"/>
</dbReference>
<feature type="compositionally biased region" description="Low complexity" evidence="9">
    <location>
        <begin position="13"/>
        <end position="29"/>
    </location>
</feature>
<feature type="compositionally biased region" description="Basic and acidic residues" evidence="9">
    <location>
        <begin position="829"/>
        <end position="844"/>
    </location>
</feature>
<evidence type="ECO:0000256" key="3">
    <source>
        <dbReference type="ARBA" id="ARBA00022692"/>
    </source>
</evidence>
<dbReference type="AlphaFoldDB" id="A0A0J0XZ18"/>
<name>A0A0J0XZ18_9TREE</name>
<proteinExistence type="inferred from homology"/>
<feature type="transmembrane region" description="Helical" evidence="10">
    <location>
        <begin position="348"/>
        <end position="368"/>
    </location>
</feature>
<feature type="transmembrane region" description="Helical" evidence="10">
    <location>
        <begin position="141"/>
        <end position="163"/>
    </location>
</feature>
<feature type="compositionally biased region" description="Basic and acidic residues" evidence="9">
    <location>
        <begin position="998"/>
        <end position="1022"/>
    </location>
</feature>
<evidence type="ECO:0000256" key="6">
    <source>
        <dbReference type="ARBA" id="ARBA00023136"/>
    </source>
</evidence>
<organism evidence="12 13">
    <name type="scientific">Cutaneotrichosporon oleaginosum</name>
    <dbReference type="NCBI Taxonomy" id="879819"/>
    <lineage>
        <taxon>Eukaryota</taxon>
        <taxon>Fungi</taxon>
        <taxon>Dikarya</taxon>
        <taxon>Basidiomycota</taxon>
        <taxon>Agaricomycotina</taxon>
        <taxon>Tremellomycetes</taxon>
        <taxon>Trichosporonales</taxon>
        <taxon>Trichosporonaceae</taxon>
        <taxon>Cutaneotrichosporon</taxon>
    </lineage>
</organism>
<keyword evidence="3 8" id="KW-0812">Transmembrane</keyword>
<dbReference type="OrthoDB" id="297496at2759"/>
<dbReference type="GO" id="GO:0005886">
    <property type="term" value="C:plasma membrane"/>
    <property type="evidence" value="ECO:0007669"/>
    <property type="project" value="TreeGrafter"/>
</dbReference>
<keyword evidence="7 8" id="KW-0407">Ion channel</keyword>
<dbReference type="GO" id="GO:0030322">
    <property type="term" value="P:stabilization of membrane potential"/>
    <property type="evidence" value="ECO:0007669"/>
    <property type="project" value="TreeGrafter"/>
</dbReference>